<dbReference type="GO" id="GO:0008270">
    <property type="term" value="F:zinc ion binding"/>
    <property type="evidence" value="ECO:0007669"/>
    <property type="project" value="UniProtKB-KW"/>
</dbReference>
<dbReference type="PANTHER" id="PTHR47591:SF1">
    <property type="entry name" value="ZINC FINGER PROTEIN ZAT2-RELATED"/>
    <property type="match status" value="1"/>
</dbReference>
<dbReference type="PANTHER" id="PTHR47591">
    <property type="entry name" value="ZINC FINGER PROTEIN ZAT2-RELATED"/>
    <property type="match status" value="1"/>
</dbReference>
<feature type="domain" description="C2H2-type" evidence="3">
    <location>
        <begin position="95"/>
        <end position="122"/>
    </location>
</feature>
<dbReference type="InterPro" id="IPR036236">
    <property type="entry name" value="Znf_C2H2_sf"/>
</dbReference>
<keyword evidence="1" id="KW-0479">Metal-binding</keyword>
<dbReference type="SMART" id="SM00355">
    <property type="entry name" value="ZnF_C2H2"/>
    <property type="match status" value="2"/>
</dbReference>
<protein>
    <submittedName>
        <fullName evidence="4">C2H2 type zinc finger transcription factor family</fullName>
    </submittedName>
</protein>
<accession>A0A9N7MJW2</accession>
<comment type="caution">
    <text evidence="4">The sequence shown here is derived from an EMBL/GenBank/DDBJ whole genome shotgun (WGS) entry which is preliminary data.</text>
</comment>
<dbReference type="Gene3D" id="3.30.160.60">
    <property type="entry name" value="Classic Zinc Finger"/>
    <property type="match status" value="1"/>
</dbReference>
<dbReference type="PROSITE" id="PS00028">
    <property type="entry name" value="ZINC_FINGER_C2H2_1"/>
    <property type="match status" value="2"/>
</dbReference>
<dbReference type="OrthoDB" id="6077919at2759"/>
<dbReference type="Pfam" id="PF13912">
    <property type="entry name" value="zf-C2H2_6"/>
    <property type="match status" value="2"/>
</dbReference>
<proteinExistence type="predicted"/>
<dbReference type="SUPFAM" id="SSF57667">
    <property type="entry name" value="beta-beta-alpha zinc fingers"/>
    <property type="match status" value="1"/>
</dbReference>
<feature type="region of interest" description="Disordered" evidence="2">
    <location>
        <begin position="1"/>
        <end position="42"/>
    </location>
</feature>
<name>A0A9N7MJW2_STRHE</name>
<dbReference type="InterPro" id="IPR013087">
    <property type="entry name" value="Znf_C2H2_type"/>
</dbReference>
<organism evidence="4 5">
    <name type="scientific">Striga hermonthica</name>
    <name type="common">Purple witchweed</name>
    <name type="synonym">Buchnera hermonthica</name>
    <dbReference type="NCBI Taxonomy" id="68872"/>
    <lineage>
        <taxon>Eukaryota</taxon>
        <taxon>Viridiplantae</taxon>
        <taxon>Streptophyta</taxon>
        <taxon>Embryophyta</taxon>
        <taxon>Tracheophyta</taxon>
        <taxon>Spermatophyta</taxon>
        <taxon>Magnoliopsida</taxon>
        <taxon>eudicotyledons</taxon>
        <taxon>Gunneridae</taxon>
        <taxon>Pentapetalae</taxon>
        <taxon>asterids</taxon>
        <taxon>lamiids</taxon>
        <taxon>Lamiales</taxon>
        <taxon>Orobanchaceae</taxon>
        <taxon>Buchnereae</taxon>
        <taxon>Striga</taxon>
    </lineage>
</organism>
<evidence type="ECO:0000256" key="1">
    <source>
        <dbReference type="PROSITE-ProRule" id="PRU00042"/>
    </source>
</evidence>
<keyword evidence="1" id="KW-0863">Zinc-finger</keyword>
<dbReference type="EMBL" id="CACSLK010011299">
    <property type="protein sequence ID" value="CAA0813179.1"/>
    <property type="molecule type" value="Genomic_DNA"/>
</dbReference>
<evidence type="ECO:0000313" key="5">
    <source>
        <dbReference type="Proteomes" id="UP001153555"/>
    </source>
</evidence>
<sequence length="399" mass="43866">MEQQNRENSDNGDRKTSDGDIKEEDQEVNNSPESMICGPTAPERRHQCKECEKSFNSGKALGGHMSSAHVQASKDYSFNKLNSKITGSSSPGPGPECPICGKRFHSQKSLYGHMRCHPDREWRGMEPPPTTSPDDFADTLRGWPVKAIRGSRVPPAKSQDISSSGEDDGGVWAGHELLRLLKRNLDSCGGIDNGHPGLVNGAGFGNPTDSTVDFKIMDYDDAVKKVAACGSEVNHELGPETLYSEIKAQDSKRQKIWNTNGKIESCGKGKDEMGEKSTKITQPLQTAQNRTVQALFELARRRSYQAPVVVRRCTEPSPSVAALTLTIRCWPFQALFTLVLQPRTGLDLRRYRPLIFRQAAATLEPRPLFGDFELSTTELSFGNCGDLRLPATSTSGDQP</sequence>
<reference evidence="4" key="1">
    <citation type="submission" date="2019-12" db="EMBL/GenBank/DDBJ databases">
        <authorList>
            <person name="Scholes J."/>
        </authorList>
    </citation>
    <scope>NUCLEOTIDE SEQUENCE</scope>
</reference>
<evidence type="ECO:0000313" key="4">
    <source>
        <dbReference type="EMBL" id="CAA0813179.1"/>
    </source>
</evidence>
<gene>
    <name evidence="4" type="ORF">SHERM_13738</name>
</gene>
<keyword evidence="1" id="KW-0862">Zinc</keyword>
<feature type="domain" description="C2H2-type" evidence="3">
    <location>
        <begin position="46"/>
        <end position="74"/>
    </location>
</feature>
<evidence type="ECO:0000256" key="2">
    <source>
        <dbReference type="SAM" id="MobiDB-lite"/>
    </source>
</evidence>
<keyword evidence="5" id="KW-1185">Reference proteome</keyword>
<evidence type="ECO:0000259" key="3">
    <source>
        <dbReference type="PROSITE" id="PS50157"/>
    </source>
</evidence>
<dbReference type="PROSITE" id="PS50157">
    <property type="entry name" value="ZINC_FINGER_C2H2_2"/>
    <property type="match status" value="2"/>
</dbReference>
<dbReference type="AlphaFoldDB" id="A0A9N7MJW2"/>
<dbReference type="Proteomes" id="UP001153555">
    <property type="component" value="Unassembled WGS sequence"/>
</dbReference>
<feature type="compositionally biased region" description="Basic and acidic residues" evidence="2">
    <location>
        <begin position="1"/>
        <end position="20"/>
    </location>
</feature>